<comment type="caution">
    <text evidence="1">The sequence shown here is derived from an EMBL/GenBank/DDBJ whole genome shotgun (WGS) entry which is preliminary data.</text>
</comment>
<protein>
    <submittedName>
        <fullName evidence="1">Uncharacterized protein</fullName>
    </submittedName>
</protein>
<gene>
    <name evidence="1" type="ORF">MRB53_022203</name>
</gene>
<reference evidence="1 2" key="1">
    <citation type="journal article" date="2022" name="Hortic Res">
        <title>A haplotype resolved chromosomal level avocado genome allows analysis of novel avocado genes.</title>
        <authorList>
            <person name="Nath O."/>
            <person name="Fletcher S.J."/>
            <person name="Hayward A."/>
            <person name="Shaw L.M."/>
            <person name="Masouleh A.K."/>
            <person name="Furtado A."/>
            <person name="Henry R.J."/>
            <person name="Mitter N."/>
        </authorList>
    </citation>
    <scope>NUCLEOTIDE SEQUENCE [LARGE SCALE GENOMIC DNA]</scope>
    <source>
        <strain evidence="2">cv. Hass</strain>
    </source>
</reference>
<accession>A0ACC2L6M6</accession>
<dbReference type="EMBL" id="CM056815">
    <property type="protein sequence ID" value="KAJ8628880.1"/>
    <property type="molecule type" value="Genomic_DNA"/>
</dbReference>
<evidence type="ECO:0000313" key="2">
    <source>
        <dbReference type="Proteomes" id="UP001234297"/>
    </source>
</evidence>
<keyword evidence="2" id="KW-1185">Reference proteome</keyword>
<evidence type="ECO:0000313" key="1">
    <source>
        <dbReference type="EMBL" id="KAJ8628880.1"/>
    </source>
</evidence>
<name>A0ACC2L6M6_PERAE</name>
<organism evidence="1 2">
    <name type="scientific">Persea americana</name>
    <name type="common">Avocado</name>
    <dbReference type="NCBI Taxonomy" id="3435"/>
    <lineage>
        <taxon>Eukaryota</taxon>
        <taxon>Viridiplantae</taxon>
        <taxon>Streptophyta</taxon>
        <taxon>Embryophyta</taxon>
        <taxon>Tracheophyta</taxon>
        <taxon>Spermatophyta</taxon>
        <taxon>Magnoliopsida</taxon>
        <taxon>Magnoliidae</taxon>
        <taxon>Laurales</taxon>
        <taxon>Lauraceae</taxon>
        <taxon>Persea</taxon>
    </lineage>
</organism>
<dbReference type="Proteomes" id="UP001234297">
    <property type="component" value="Chromosome 7"/>
</dbReference>
<sequence>MNGSKVQALIFQHTLEQAEFLAYMGEEAHIPIISFSAVSSSLSPTKMPFFVGMAQNDSSQVRVIAAVVQAFGWRELVIIHDDNNSGIGLIPYLTDAIQEIDAKVSHRLVLSSTKPAINKTLHIVTETGARVFIVHVSFSVDKRFFINAHKAGMMEKGYVWIIASYLTNRLCYMNSSVLNSMQGVLGVRTFVPESEMLDDFKVRWKQRFRRQFPDIEILDLDAYSLWAYDTAWLLAAAAEKTSFQFNEKSNSTDSKYPMGLLGSDVSPNGENYLKSILGTKIQGLTGDIQLVDGQLQSTDFQIVNVLGNGGRVIGYWTPKAGLSRSRSSMDMEKNYSANADDLDGIIWPGGSTAVPKGRVFGRKLKIGVPMKTGFSQFMEVVKDPNDNKTVPRGFCTEVFEKVMSIDYLQYPVLLEYVGFDNGRVGEPSYYDDLIYQLHLKVSSTHGNFIFIVEL</sequence>
<proteinExistence type="predicted"/>